<dbReference type="Proteomes" id="UP000691718">
    <property type="component" value="Unassembled WGS sequence"/>
</dbReference>
<gene>
    <name evidence="2" type="ORF">PAPOLLO_LOCUS15071</name>
</gene>
<proteinExistence type="predicted"/>
<dbReference type="AlphaFoldDB" id="A0A8S3XE28"/>
<feature type="compositionally biased region" description="Gly residues" evidence="1">
    <location>
        <begin position="1"/>
        <end position="12"/>
    </location>
</feature>
<keyword evidence="3" id="KW-1185">Reference proteome</keyword>
<evidence type="ECO:0000313" key="3">
    <source>
        <dbReference type="Proteomes" id="UP000691718"/>
    </source>
</evidence>
<evidence type="ECO:0000256" key="1">
    <source>
        <dbReference type="SAM" id="MobiDB-lite"/>
    </source>
</evidence>
<feature type="region of interest" description="Disordered" evidence="1">
    <location>
        <begin position="78"/>
        <end position="133"/>
    </location>
</feature>
<sequence>MVGAGQGTGAGAGPVWPRAPRCLATRGRRDAGGEGEVGEGGQARYAGSRSRSRSVAVQYSRHQAGVCTAVTSEPCSRSEIASPLRPLSSQSPLQPYKLQWTSTSRRALPASRPRATRKGKLARFADRAHSHYL</sequence>
<reference evidence="2" key="1">
    <citation type="submission" date="2021-04" db="EMBL/GenBank/DDBJ databases">
        <authorList>
            <person name="Tunstrom K."/>
        </authorList>
    </citation>
    <scope>NUCLEOTIDE SEQUENCE</scope>
</reference>
<accession>A0A8S3XE28</accession>
<feature type="region of interest" description="Disordered" evidence="1">
    <location>
        <begin position="1"/>
        <end position="57"/>
    </location>
</feature>
<feature type="compositionally biased region" description="Low complexity" evidence="1">
    <location>
        <begin position="42"/>
        <end position="57"/>
    </location>
</feature>
<comment type="caution">
    <text evidence="2">The sequence shown here is derived from an EMBL/GenBank/DDBJ whole genome shotgun (WGS) entry which is preliminary data.</text>
</comment>
<feature type="compositionally biased region" description="Low complexity" evidence="1">
    <location>
        <begin position="82"/>
        <end position="113"/>
    </location>
</feature>
<evidence type="ECO:0000313" key="2">
    <source>
        <dbReference type="EMBL" id="CAG5008418.1"/>
    </source>
</evidence>
<organism evidence="2 3">
    <name type="scientific">Parnassius apollo</name>
    <name type="common">Apollo butterfly</name>
    <name type="synonym">Papilio apollo</name>
    <dbReference type="NCBI Taxonomy" id="110799"/>
    <lineage>
        <taxon>Eukaryota</taxon>
        <taxon>Metazoa</taxon>
        <taxon>Ecdysozoa</taxon>
        <taxon>Arthropoda</taxon>
        <taxon>Hexapoda</taxon>
        <taxon>Insecta</taxon>
        <taxon>Pterygota</taxon>
        <taxon>Neoptera</taxon>
        <taxon>Endopterygota</taxon>
        <taxon>Lepidoptera</taxon>
        <taxon>Glossata</taxon>
        <taxon>Ditrysia</taxon>
        <taxon>Papilionoidea</taxon>
        <taxon>Papilionidae</taxon>
        <taxon>Parnassiinae</taxon>
        <taxon>Parnassini</taxon>
        <taxon>Parnassius</taxon>
        <taxon>Parnassius</taxon>
    </lineage>
</organism>
<name>A0A8S3XE28_PARAO</name>
<protein>
    <submittedName>
        <fullName evidence="2">(apollo) hypothetical protein</fullName>
    </submittedName>
</protein>
<feature type="compositionally biased region" description="Basic and acidic residues" evidence="1">
    <location>
        <begin position="123"/>
        <end position="133"/>
    </location>
</feature>
<dbReference type="EMBL" id="CAJQZP010001011">
    <property type="protein sequence ID" value="CAG5008418.1"/>
    <property type="molecule type" value="Genomic_DNA"/>
</dbReference>